<protein>
    <recommendedName>
        <fullName evidence="13">ATP-dependent zinc metalloprotease FtsH</fullName>
        <ecNumber evidence="13">3.4.24.-</ecNumber>
    </recommendedName>
</protein>
<keyword evidence="18" id="KW-1185">Reference proteome</keyword>
<dbReference type="InterPro" id="IPR000642">
    <property type="entry name" value="Peptidase_M41"/>
</dbReference>
<keyword evidence="11 13" id="KW-0482">Metalloprotease</keyword>
<feature type="domain" description="AAA+ ATPase" evidence="16">
    <location>
        <begin position="196"/>
        <end position="335"/>
    </location>
</feature>
<comment type="function">
    <text evidence="13">Acts as a processive, ATP-dependent zinc metallopeptidase for both cytoplasmic and membrane proteins. Plays a role in the quality control of integral membrane proteins.</text>
</comment>
<feature type="active site" evidence="13">
    <location>
        <position position="427"/>
    </location>
</feature>
<feature type="binding site" evidence="13">
    <location>
        <position position="502"/>
    </location>
    <ligand>
        <name>Zn(2+)</name>
        <dbReference type="ChEBI" id="CHEBI:29105"/>
        <note>catalytic</note>
    </ligand>
</feature>
<accession>A0ABX8FBB3</accession>
<gene>
    <name evidence="13 17" type="primary">ftsH</name>
    <name evidence="17" type="ORF">J1899_00410</name>
</gene>
<keyword evidence="3 13" id="KW-0645">Protease</keyword>
<evidence type="ECO:0000256" key="14">
    <source>
        <dbReference type="RuleBase" id="RU003651"/>
    </source>
</evidence>
<dbReference type="Gene3D" id="1.20.58.760">
    <property type="entry name" value="Peptidase M41"/>
    <property type="match status" value="1"/>
</dbReference>
<evidence type="ECO:0000256" key="1">
    <source>
        <dbReference type="ARBA" id="ARBA00004370"/>
    </source>
</evidence>
<evidence type="ECO:0000313" key="17">
    <source>
        <dbReference type="EMBL" id="QVY61663.1"/>
    </source>
</evidence>
<dbReference type="InterPro" id="IPR037219">
    <property type="entry name" value="Peptidase_M41-like"/>
</dbReference>
<feature type="region of interest" description="Disordered" evidence="15">
    <location>
        <begin position="625"/>
        <end position="663"/>
    </location>
</feature>
<evidence type="ECO:0000256" key="12">
    <source>
        <dbReference type="ARBA" id="ARBA00023136"/>
    </source>
</evidence>
<feature type="transmembrane region" description="Helical" evidence="13">
    <location>
        <begin position="112"/>
        <end position="133"/>
    </location>
</feature>
<keyword evidence="12 13" id="KW-0472">Membrane</keyword>
<dbReference type="Pfam" id="PF01434">
    <property type="entry name" value="Peptidase_M41"/>
    <property type="match status" value="1"/>
</dbReference>
<comment type="similarity">
    <text evidence="2 13">In the C-terminal section; belongs to the peptidase M41 family.</text>
</comment>
<feature type="binding site" evidence="13">
    <location>
        <position position="430"/>
    </location>
    <ligand>
        <name>Zn(2+)</name>
        <dbReference type="ChEBI" id="CHEBI:29105"/>
        <note>catalytic</note>
    </ligand>
</feature>
<keyword evidence="9 13" id="KW-0067">ATP-binding</keyword>
<comment type="cofactor">
    <cofactor evidence="13">
        <name>Zn(2+)</name>
        <dbReference type="ChEBI" id="CHEBI:29105"/>
    </cofactor>
    <text evidence="13">Binds 1 zinc ion per subunit.</text>
</comment>
<keyword evidence="13" id="KW-1003">Cell membrane</keyword>
<name>A0ABX8FBB3_9BACI</name>
<comment type="similarity">
    <text evidence="13">In the central section; belongs to the AAA ATPase family.</text>
</comment>
<dbReference type="EMBL" id="CP071709">
    <property type="protein sequence ID" value="QVY61663.1"/>
    <property type="molecule type" value="Genomic_DNA"/>
</dbReference>
<evidence type="ECO:0000256" key="13">
    <source>
        <dbReference type="HAMAP-Rule" id="MF_01458"/>
    </source>
</evidence>
<feature type="binding site" evidence="13">
    <location>
        <begin position="204"/>
        <end position="211"/>
    </location>
    <ligand>
        <name>ATP</name>
        <dbReference type="ChEBI" id="CHEBI:30616"/>
    </ligand>
</feature>
<evidence type="ECO:0000256" key="6">
    <source>
        <dbReference type="ARBA" id="ARBA00022741"/>
    </source>
</evidence>
<dbReference type="HAMAP" id="MF_01458">
    <property type="entry name" value="FtsH"/>
    <property type="match status" value="1"/>
</dbReference>
<dbReference type="PANTHER" id="PTHR23076">
    <property type="entry name" value="METALLOPROTEASE M41 FTSH"/>
    <property type="match status" value="1"/>
</dbReference>
<feature type="binding site" evidence="13">
    <location>
        <position position="426"/>
    </location>
    <ligand>
        <name>Zn(2+)</name>
        <dbReference type="ChEBI" id="CHEBI:29105"/>
        <note>catalytic</note>
    </ligand>
</feature>
<dbReference type="RefSeq" id="WP_214476870.1">
    <property type="nucleotide sequence ID" value="NZ_CP071709.1"/>
</dbReference>
<dbReference type="GO" id="GO:0008237">
    <property type="term" value="F:metallopeptidase activity"/>
    <property type="evidence" value="ECO:0007669"/>
    <property type="project" value="UniProtKB-KW"/>
</dbReference>
<dbReference type="EC" id="3.4.24.-" evidence="13"/>
<sequence length="663" mass="73091">MNRIFRNTIFYLLIFLVIIGVVSFFNGGNEPTEPMSYDEFVQRLESGEIESVSLQPERGVYAVTGELTGEGEENQFITYVANSDSVLARIDALAAGNESEVNIQPAKETSGWVTFFTSIIPFIIIFILFFFLLNQAQGGGSRVMNFGKSKAKLYDESKKKVRFKDVAGADEEKQELVEVVDFLKDPRKFAELGARIPKGILLVGPPGTGKTLLARAAAGEAGVPFFSISGSDFVEMFVGVGASRVRDLFENAKKNAPCIIFIDEIDAVGRQRGAGLGGGHDEREQTLNQLLVEMDGFGANEGIIIIAATNRPDILDPALLRPGRFDRQITVDRPDVTGREAVLRVHARNKPLDESVNLKSIAQRTPGFSGADLENLLNEAALVAARRNKKKVDMEDVDEATDRVIAGPSKKSRVISKKERNIVAFHEAGHTVIGVVLDEAEMVHKVTIVPRGQAGGYAVMLPKEDRYFMTKPELLDKIVGLLGGRVAEEIVFGEVSTGAHNDFQRATGIARRMVTEFGMSDKLGPLQFGQSGGGQVFLGRDFNNEQNYSDAIAYEIDLEIQRIIKESYERCKQLLTEHREKLDLIANTLLDVETLDAEQIKHLVDHGTLPDRSAKKIETSNDVKVNINMKKEETTGEGEITESRENTSPEESVDPPAIDEERK</sequence>
<evidence type="ECO:0000256" key="11">
    <source>
        <dbReference type="ARBA" id="ARBA00023049"/>
    </source>
</evidence>
<dbReference type="InterPro" id="IPR027417">
    <property type="entry name" value="P-loop_NTPase"/>
</dbReference>
<comment type="subunit">
    <text evidence="13">Homohexamer.</text>
</comment>
<dbReference type="InterPro" id="IPR005936">
    <property type="entry name" value="FtsH"/>
</dbReference>
<dbReference type="PROSITE" id="PS00674">
    <property type="entry name" value="AAA"/>
    <property type="match status" value="1"/>
</dbReference>
<dbReference type="Gene3D" id="1.10.8.60">
    <property type="match status" value="1"/>
</dbReference>
<dbReference type="InterPro" id="IPR041569">
    <property type="entry name" value="AAA_lid_3"/>
</dbReference>
<dbReference type="PANTHER" id="PTHR23076:SF113">
    <property type="entry name" value="ATP-DEPENDENT ZINC METALLOPROTEASE FTSH 1, CHLOROPLASTIC-RELATED"/>
    <property type="match status" value="1"/>
</dbReference>
<keyword evidence="8 13" id="KW-0862">Zinc</keyword>
<keyword evidence="10 13" id="KW-1133">Transmembrane helix</keyword>
<keyword evidence="6 13" id="KW-0547">Nucleotide-binding</keyword>
<dbReference type="SMART" id="SM00382">
    <property type="entry name" value="AAA"/>
    <property type="match status" value="1"/>
</dbReference>
<dbReference type="InterPro" id="IPR003593">
    <property type="entry name" value="AAA+_ATPase"/>
</dbReference>
<evidence type="ECO:0000259" key="16">
    <source>
        <dbReference type="SMART" id="SM00382"/>
    </source>
</evidence>
<dbReference type="Pfam" id="PF06480">
    <property type="entry name" value="FtsH_ext"/>
    <property type="match status" value="1"/>
</dbReference>
<organism evidence="17 18">
    <name type="scientific">Cytobacillus gottheilii</name>
    <dbReference type="NCBI Taxonomy" id="859144"/>
    <lineage>
        <taxon>Bacteria</taxon>
        <taxon>Bacillati</taxon>
        <taxon>Bacillota</taxon>
        <taxon>Bacilli</taxon>
        <taxon>Bacillales</taxon>
        <taxon>Bacillaceae</taxon>
        <taxon>Cytobacillus</taxon>
    </lineage>
</organism>
<dbReference type="SUPFAM" id="SSF52540">
    <property type="entry name" value="P-loop containing nucleoside triphosphate hydrolases"/>
    <property type="match status" value="1"/>
</dbReference>
<evidence type="ECO:0000256" key="9">
    <source>
        <dbReference type="ARBA" id="ARBA00022840"/>
    </source>
</evidence>
<dbReference type="SUPFAM" id="SSF140990">
    <property type="entry name" value="FtsH protease domain-like"/>
    <property type="match status" value="1"/>
</dbReference>
<evidence type="ECO:0000256" key="7">
    <source>
        <dbReference type="ARBA" id="ARBA00022801"/>
    </source>
</evidence>
<evidence type="ECO:0000256" key="8">
    <source>
        <dbReference type="ARBA" id="ARBA00022833"/>
    </source>
</evidence>
<dbReference type="NCBIfam" id="TIGR01241">
    <property type="entry name" value="FtsH_fam"/>
    <property type="match status" value="1"/>
</dbReference>
<dbReference type="Pfam" id="PF00004">
    <property type="entry name" value="AAA"/>
    <property type="match status" value="1"/>
</dbReference>
<evidence type="ECO:0000256" key="5">
    <source>
        <dbReference type="ARBA" id="ARBA00022723"/>
    </source>
</evidence>
<evidence type="ECO:0000256" key="15">
    <source>
        <dbReference type="SAM" id="MobiDB-lite"/>
    </source>
</evidence>
<evidence type="ECO:0000256" key="4">
    <source>
        <dbReference type="ARBA" id="ARBA00022692"/>
    </source>
</evidence>
<reference evidence="17 18" key="1">
    <citation type="submission" date="2021-03" db="EMBL/GenBank/DDBJ databases">
        <title>The first data on the complete genome of the tetrodotoxin-producing bacterium.</title>
        <authorList>
            <person name="Melnikova D.I."/>
            <person name="Nijland R."/>
            <person name="Magarlamov T.Y."/>
        </authorList>
    </citation>
    <scope>NUCLEOTIDE SEQUENCE [LARGE SCALE GENOMIC DNA]</scope>
    <source>
        <strain evidence="17 18">1839</strain>
    </source>
</reference>
<dbReference type="InterPro" id="IPR011546">
    <property type="entry name" value="Pept_M41_FtsH_extracell"/>
</dbReference>
<proteinExistence type="inferred from homology"/>
<comment type="similarity">
    <text evidence="14">Belongs to the AAA ATPase family.</text>
</comment>
<dbReference type="InterPro" id="IPR003959">
    <property type="entry name" value="ATPase_AAA_core"/>
</dbReference>
<comment type="subcellular location">
    <subcellularLocation>
        <location evidence="13">Cell membrane</location>
        <topology evidence="13">Multi-pass membrane protein</topology>
        <orientation evidence="13">Cytoplasmic side</orientation>
    </subcellularLocation>
    <subcellularLocation>
        <location evidence="1">Membrane</location>
    </subcellularLocation>
</comment>
<evidence type="ECO:0000256" key="3">
    <source>
        <dbReference type="ARBA" id="ARBA00022670"/>
    </source>
</evidence>
<keyword evidence="7 13" id="KW-0378">Hydrolase</keyword>
<evidence type="ECO:0000256" key="10">
    <source>
        <dbReference type="ARBA" id="ARBA00022989"/>
    </source>
</evidence>
<evidence type="ECO:0000313" key="18">
    <source>
        <dbReference type="Proteomes" id="UP000679247"/>
    </source>
</evidence>
<evidence type="ECO:0000256" key="2">
    <source>
        <dbReference type="ARBA" id="ARBA00010044"/>
    </source>
</evidence>
<dbReference type="CDD" id="cd19501">
    <property type="entry name" value="RecA-like_FtsH"/>
    <property type="match status" value="1"/>
</dbReference>
<keyword evidence="4 13" id="KW-0812">Transmembrane</keyword>
<keyword evidence="5 13" id="KW-0479">Metal-binding</keyword>
<dbReference type="InterPro" id="IPR003960">
    <property type="entry name" value="ATPase_AAA_CS"/>
</dbReference>
<dbReference type="Proteomes" id="UP000679247">
    <property type="component" value="Chromosome"/>
</dbReference>
<feature type="transmembrane region" description="Helical" evidence="13">
    <location>
        <begin position="9"/>
        <end position="27"/>
    </location>
</feature>
<dbReference type="Pfam" id="PF17862">
    <property type="entry name" value="AAA_lid_3"/>
    <property type="match status" value="1"/>
</dbReference>
<dbReference type="Gene3D" id="3.40.50.300">
    <property type="entry name" value="P-loop containing nucleotide triphosphate hydrolases"/>
    <property type="match status" value="1"/>
</dbReference>